<reference evidence="11" key="1">
    <citation type="submission" date="2019-09" db="EMBL/GenBank/DDBJ databases">
        <title>Draft genome information of white flower Hibiscus syriacus.</title>
        <authorList>
            <person name="Kim Y.-M."/>
        </authorList>
    </citation>
    <scope>NUCLEOTIDE SEQUENCE [LARGE SCALE GENOMIC DNA]</scope>
    <source>
        <strain evidence="11">YM2019G1</strain>
    </source>
</reference>
<evidence type="ECO:0000256" key="9">
    <source>
        <dbReference type="SAM" id="MobiDB-lite"/>
    </source>
</evidence>
<dbReference type="GO" id="GO:0046983">
    <property type="term" value="F:protein dimerization activity"/>
    <property type="evidence" value="ECO:0007669"/>
    <property type="project" value="InterPro"/>
</dbReference>
<keyword evidence="4" id="KW-0963">Cytoplasm</keyword>
<dbReference type="InterPro" id="IPR001494">
    <property type="entry name" value="Importin-beta_N"/>
</dbReference>
<dbReference type="SUPFAM" id="SSF56672">
    <property type="entry name" value="DNA/RNA polymerases"/>
    <property type="match status" value="1"/>
</dbReference>
<feature type="compositionally biased region" description="Polar residues" evidence="9">
    <location>
        <begin position="1709"/>
        <end position="1727"/>
    </location>
</feature>
<evidence type="ECO:0000313" key="11">
    <source>
        <dbReference type="EMBL" id="KAE8661030.1"/>
    </source>
</evidence>
<protein>
    <submittedName>
        <fullName evidence="11">Importin subunit beta-1</fullName>
    </submittedName>
</protein>
<dbReference type="InterPro" id="IPR040122">
    <property type="entry name" value="Importin_beta"/>
</dbReference>
<dbReference type="Pfam" id="PF05699">
    <property type="entry name" value="Dimer_Tnp_hAT"/>
    <property type="match status" value="1"/>
</dbReference>
<dbReference type="PANTHER" id="PTHR10527">
    <property type="entry name" value="IMPORTIN BETA"/>
    <property type="match status" value="1"/>
</dbReference>
<dbReference type="InterPro" id="IPR007021">
    <property type="entry name" value="DUF659"/>
</dbReference>
<evidence type="ECO:0000256" key="2">
    <source>
        <dbReference type="ARBA" id="ARBA00004496"/>
    </source>
</evidence>
<proteinExistence type="predicted"/>
<dbReference type="InterPro" id="IPR012337">
    <property type="entry name" value="RNaseH-like_sf"/>
</dbReference>
<dbReference type="InterPro" id="IPR043502">
    <property type="entry name" value="DNA/RNA_pol_sf"/>
</dbReference>
<dbReference type="InterPro" id="IPR057672">
    <property type="entry name" value="TPR_IPO4/5"/>
</dbReference>
<dbReference type="SUPFAM" id="SSF53098">
    <property type="entry name" value="Ribonuclease H-like"/>
    <property type="match status" value="1"/>
</dbReference>
<keyword evidence="3" id="KW-0813">Transport</keyword>
<evidence type="ECO:0000256" key="4">
    <source>
        <dbReference type="ARBA" id="ARBA00022490"/>
    </source>
</evidence>
<evidence type="ECO:0000313" key="12">
    <source>
        <dbReference type="Proteomes" id="UP000436088"/>
    </source>
</evidence>
<evidence type="ECO:0000256" key="7">
    <source>
        <dbReference type="ARBA" id="ARBA00022927"/>
    </source>
</evidence>
<dbReference type="Proteomes" id="UP000436088">
    <property type="component" value="Unassembled WGS sequence"/>
</dbReference>
<dbReference type="InterPro" id="IPR013103">
    <property type="entry name" value="RVT_2"/>
</dbReference>
<dbReference type="InterPro" id="IPR016024">
    <property type="entry name" value="ARM-type_fold"/>
</dbReference>
<dbReference type="Pfam" id="PF07727">
    <property type="entry name" value="RVT_2"/>
    <property type="match status" value="1"/>
</dbReference>
<dbReference type="CDD" id="cd09272">
    <property type="entry name" value="RNase_HI_RT_Ty1"/>
    <property type="match status" value="1"/>
</dbReference>
<dbReference type="Gene3D" id="1.25.10.10">
    <property type="entry name" value="Leucine-rich Repeat Variant"/>
    <property type="match status" value="3"/>
</dbReference>
<feature type="region of interest" description="Disordered" evidence="9">
    <location>
        <begin position="888"/>
        <end position="909"/>
    </location>
</feature>
<name>A0A6A2WZ58_HIBSY</name>
<dbReference type="InterPro" id="IPR011989">
    <property type="entry name" value="ARM-like"/>
</dbReference>
<keyword evidence="6" id="KW-0378">Hydrolase</keyword>
<feature type="region of interest" description="Disordered" evidence="9">
    <location>
        <begin position="1701"/>
        <end position="1729"/>
    </location>
</feature>
<organism evidence="11 12">
    <name type="scientific">Hibiscus syriacus</name>
    <name type="common">Rose of Sharon</name>
    <dbReference type="NCBI Taxonomy" id="106335"/>
    <lineage>
        <taxon>Eukaryota</taxon>
        <taxon>Viridiplantae</taxon>
        <taxon>Streptophyta</taxon>
        <taxon>Embryophyta</taxon>
        <taxon>Tracheophyta</taxon>
        <taxon>Spermatophyta</taxon>
        <taxon>Magnoliopsida</taxon>
        <taxon>eudicotyledons</taxon>
        <taxon>Gunneridae</taxon>
        <taxon>Pentapetalae</taxon>
        <taxon>rosids</taxon>
        <taxon>malvids</taxon>
        <taxon>Malvales</taxon>
        <taxon>Malvaceae</taxon>
        <taxon>Malvoideae</taxon>
        <taxon>Hibiscus</taxon>
    </lineage>
</organism>
<accession>A0A6A2WZ58</accession>
<dbReference type="Pfam" id="PF25574">
    <property type="entry name" value="TPR_IMB1"/>
    <property type="match status" value="2"/>
</dbReference>
<keyword evidence="8" id="KW-0539">Nucleus</keyword>
<dbReference type="Pfam" id="PF03810">
    <property type="entry name" value="IBN_N"/>
    <property type="match status" value="1"/>
</dbReference>
<comment type="caution">
    <text evidence="11">The sequence shown here is derived from an EMBL/GenBank/DDBJ whole genome shotgun (WGS) entry which is preliminary data.</text>
</comment>
<evidence type="ECO:0000256" key="3">
    <source>
        <dbReference type="ARBA" id="ARBA00022448"/>
    </source>
</evidence>
<dbReference type="SMART" id="SM00913">
    <property type="entry name" value="IBN_N"/>
    <property type="match status" value="1"/>
</dbReference>
<feature type="region of interest" description="Disordered" evidence="9">
    <location>
        <begin position="1267"/>
        <end position="1304"/>
    </location>
</feature>
<feature type="compositionally biased region" description="Polar residues" evidence="9">
    <location>
        <begin position="1278"/>
        <end position="1299"/>
    </location>
</feature>
<evidence type="ECO:0000256" key="5">
    <source>
        <dbReference type="ARBA" id="ARBA00022737"/>
    </source>
</evidence>
<evidence type="ECO:0000256" key="6">
    <source>
        <dbReference type="ARBA" id="ARBA00022750"/>
    </source>
</evidence>
<dbReference type="GO" id="GO:0031267">
    <property type="term" value="F:small GTPase binding"/>
    <property type="evidence" value="ECO:0007669"/>
    <property type="project" value="InterPro"/>
</dbReference>
<dbReference type="SUPFAM" id="SSF48371">
    <property type="entry name" value="ARM repeat"/>
    <property type="match status" value="2"/>
</dbReference>
<keyword evidence="6" id="KW-0645">Protease</keyword>
<comment type="subcellular location">
    <subcellularLocation>
        <location evidence="2">Cytoplasm</location>
    </subcellularLocation>
    <subcellularLocation>
        <location evidence="1">Nucleus</location>
    </subcellularLocation>
</comment>
<dbReference type="GO" id="GO:0006606">
    <property type="term" value="P:protein import into nucleus"/>
    <property type="evidence" value="ECO:0007669"/>
    <property type="project" value="InterPro"/>
</dbReference>
<evidence type="ECO:0000256" key="1">
    <source>
        <dbReference type="ARBA" id="ARBA00004123"/>
    </source>
</evidence>
<dbReference type="Pfam" id="PF25780">
    <property type="entry name" value="TPR_IPO5"/>
    <property type="match status" value="1"/>
</dbReference>
<keyword evidence="5" id="KW-0677">Repeat</keyword>
<dbReference type="Pfam" id="PF04937">
    <property type="entry name" value="DUF659"/>
    <property type="match status" value="1"/>
</dbReference>
<dbReference type="InterPro" id="IPR008906">
    <property type="entry name" value="HATC_C_dom"/>
</dbReference>
<gene>
    <name evidence="11" type="ORF">F3Y22_tig00116943pilonHSYRG00046</name>
</gene>
<evidence type="ECO:0000259" key="10">
    <source>
        <dbReference type="PROSITE" id="PS50166"/>
    </source>
</evidence>
<evidence type="ECO:0000256" key="8">
    <source>
        <dbReference type="ARBA" id="ARBA00023242"/>
    </source>
</evidence>
<dbReference type="EMBL" id="VEPZ02001727">
    <property type="protein sequence ID" value="KAE8661030.1"/>
    <property type="molecule type" value="Genomic_DNA"/>
</dbReference>
<feature type="domain" description="Importin N-terminal" evidence="10">
    <location>
        <begin position="23"/>
        <end position="103"/>
    </location>
</feature>
<keyword evidence="12" id="KW-1185">Reference proteome</keyword>
<sequence length="2389" mass="269272">MAMEITQFLLAAQSADAKIRTEAEASLRQFQEQNMPVFLLSLSVELSNNEKPVESRRLAGIVFKNSLDAKDAIRKEQLVQQWMAIDVSIKSQINDSLLKTLGSSVPEARHTSSQVIAKIASIEIPRKQWPELIGSLLNNMTQQDKPASLKQATLETLGYVCEEISHQDLVQDEVNAVLTDVVQGMNLADHVPEVRLAATKALYNALEFAHTNFENEMERNYIMKVVCDTAMSKEVEIRQAAFECLVVIASTYYEVLEPYMQTLFQLTSNVVKGDEETVALQAIEFWSSICDEEIELQEFENPESGDSGPSHSCFIERASSSLVPLLLETLLKQEEDQDQDDTVWNISMASGTCLGLVARTSSTSSKQDIAWKYCIDMGKAHVREEIREYMEKKCQNKKEAEVLYDFDDVDNFGDDEDDEVGICVRKSANYDSFKVAMEAVVQCGTGFKPPTYHEIRVPFLTKAVKATDEMVKQVHHEYWAKYGCSIMSDGWRDSVAHKDIINFLVNSPKGSVFIKSIDASDIVKNTKQLFIMLDDMVEEVGEKNVVQVVTDNASAYVAAVRVTLKRAMALNGFIYSRTGVVNMMRKFTGKRELSKYSKEHGGKRVASIVLKPTFWSTIVYILKMTGPLVKVLRLVDGEKRPAMGYVYEAMDRAKEAIANSFNNVEDKYKDVFAIIDKRWECQLHQPLHAAGCYLNPQLFYSNPQIQEDKEVMIGLLKCIERLVPSVVDQGKIEDQLSLYRNAECIFGMAICIRQREAKSPAEWWASFGNDAPELKKFTIKVLSLTCSASGCERNWSIFSLLHNKRRNRLAQTQLNNLVYVKYNRALKRHYNHRDVIDPISLDDIDESNEWLLGRMDEDEEENEDYVFDDDDLTWKDVGIASGAYERDHNTRRKNVASSSSKGKEKSRPHLVDEDDEVVMLEESLKKKTLGIVRWMRRKMMTYHLTMMMRIMLLVMLFVESNIVKPDWHCREAATYVFGYILEGPTVDKLSPLVQLGLDFLLNAMKDVNNHVKDTTAWTLSHIFELLHSPTTDFSIISPENLKRVLGVLLESIKDVPNVAEKVCGAIYYLVQGYEDAGPSSSLIFPYLTDIISCLIATSDRTDGCDSKLRYSAYETLNEVVRCSNIVEASSIITHLLPTIMNKLGQIMEIQIVSSDDREKKGTCKHVFCSSTVHEEVMLAIGALTYATGSQFEKNSIYTMKWTGVKAWSTSSSCHVSIKERLYELLAGPNRDLDEVCDRIQGMTPIPTIREAFTEVRREENRHRVMMGDSKEPKPVTNYGHSPTESSALVSRGPQSQNIRAGNDSKLSRSGDRLWCSYCNRTGHTKEKCFKLHGYPGTTKIQKENKALLSLGSSSTATLVPTEAVQDVRLTKSQLETLHKLLGAPISHGSLVIQGIAFNITSESSNHPSWILDSGASDHMTGNLSLFHTYAPCHNQSQIRIVDGSYSSIAGIGAVRLTKDFSLEEVLHVPNLSCNLLSKSGRMIGTAKVDDGLYIWDDYKYKNKKGVFTLFASNEDTIMMWHQFEVEKKATWSMAQCGERARRKELSGLGVLCAILTPVAKVMAKRLKHTQNDPNEEHVTINSCLCADLPTHGISAPSTCNLTAQHHLSRIPLHQNGETLSEDETLHTLLIIPPEPILNTTVTQNSKGDPVLITPYLSVPLEKNEFSNDEIPIGSKLQQPNPSEKPQLRPQEIIVYSRKHFPPKNDTVAVPNSSNSEDCPVSDQSPGSSDMDLPIAVRKGTRACTTHPISRNVKEALESTEWRHAVFEEMNALKNNGTWEVTDLPEGKQIVGCKCIFTTKIKPDGSIDRYKARLVARGFTQTYGLDYDETFAHVAKLNTVRVLLSLAVNLYWPLTQLDVKNVFLNGDLSEEVYMDFPSGFEEEKGRLCRLKKSLYGLKQSPRAWFIRFAKAMTSRNYTQGQADHTLFYKHSGNGKYSILIVYVDDIILTGDDSSELLKLKDFLNTEFELKDLGNLKYFLGMEVARTRTSISISQRKYVLDLLAETGMLGCKHAETSMEFNSKLGNDDDGEEVDRGRYQRLVGKLIYLSHTRPDIAFSVSVISQYMHAPKEKHLEAVYRMLRYLKGTNGNGLHFKKNTSRDIELYTDADWAGSVSDTRSTSGYCSYVWGNLVTWRSKKQSVVARSSAEAKYRALSHAAVSIAHNPVHHDRTKHVEIDLHFIREKPEFFKYLEMGLQNFEEYQVCGITVGVVGDICRALDDKILPYCDGIMGLLLKDLASSELHRSVKPPIFSFFGDIALAIGEHFEKYVPYALPMMQEAAEICANMETADEEMMDYGNQLRRSVFEAFSGILQGFKGVKPDVMMPYAQHLLKFIEFVSDSQRDESVTKAAVAVMGDLADALGSNIKLMLKDCTFYDEFLVECLQSDDEQLK</sequence>
<dbReference type="InterPro" id="IPR054722">
    <property type="entry name" value="PolX-like_BBD"/>
</dbReference>
<dbReference type="Pfam" id="PF22936">
    <property type="entry name" value="Pol_BBD"/>
    <property type="match status" value="1"/>
</dbReference>
<dbReference type="GO" id="GO:0004190">
    <property type="term" value="F:aspartic-type endopeptidase activity"/>
    <property type="evidence" value="ECO:0007669"/>
    <property type="project" value="UniProtKB-KW"/>
</dbReference>
<keyword evidence="7" id="KW-0653">Protein transport</keyword>
<keyword evidence="6" id="KW-0064">Aspartyl protease</keyword>
<dbReference type="GO" id="GO:0005737">
    <property type="term" value="C:cytoplasm"/>
    <property type="evidence" value="ECO:0007669"/>
    <property type="project" value="UniProtKB-SubCell"/>
</dbReference>
<dbReference type="Pfam" id="PF13513">
    <property type="entry name" value="HEAT_EZ"/>
    <property type="match status" value="1"/>
</dbReference>
<dbReference type="PROSITE" id="PS50166">
    <property type="entry name" value="IMPORTIN_B_NT"/>
    <property type="match status" value="1"/>
</dbReference>
<dbReference type="InterPro" id="IPR058584">
    <property type="entry name" value="IMB1_TNPO1-like_TPR"/>
</dbReference>